<feature type="compositionally biased region" description="Basic and acidic residues" evidence="1">
    <location>
        <begin position="10"/>
        <end position="19"/>
    </location>
</feature>
<organism evidence="2 3">
    <name type="scientific">Daejeonella lutea</name>
    <dbReference type="NCBI Taxonomy" id="572036"/>
    <lineage>
        <taxon>Bacteria</taxon>
        <taxon>Pseudomonadati</taxon>
        <taxon>Bacteroidota</taxon>
        <taxon>Sphingobacteriia</taxon>
        <taxon>Sphingobacteriales</taxon>
        <taxon>Sphingobacteriaceae</taxon>
        <taxon>Daejeonella</taxon>
    </lineage>
</organism>
<proteinExistence type="predicted"/>
<feature type="region of interest" description="Disordered" evidence="1">
    <location>
        <begin position="1"/>
        <end position="45"/>
    </location>
</feature>
<accession>A0A1T4ZWY8</accession>
<evidence type="ECO:0000256" key="1">
    <source>
        <dbReference type="SAM" id="MobiDB-lite"/>
    </source>
</evidence>
<protein>
    <submittedName>
        <fullName evidence="2">Uncharacterized protein</fullName>
    </submittedName>
</protein>
<gene>
    <name evidence="2" type="ORF">SAMN05661099_0039</name>
</gene>
<dbReference type="AlphaFoldDB" id="A0A1T4ZWY8"/>
<sequence length="45" mass="5217">MIAYGKGRMKHEERSRKYEVGSGGQKSEEGSWSMWPRTIRKSSRA</sequence>
<name>A0A1T4ZWY8_9SPHI</name>
<reference evidence="3" key="1">
    <citation type="submission" date="2017-02" db="EMBL/GenBank/DDBJ databases">
        <authorList>
            <person name="Varghese N."/>
            <person name="Submissions S."/>
        </authorList>
    </citation>
    <scope>NUCLEOTIDE SEQUENCE [LARGE SCALE GENOMIC DNA]</scope>
    <source>
        <strain evidence="3">DSM 22385</strain>
    </source>
</reference>
<keyword evidence="3" id="KW-1185">Reference proteome</keyword>
<dbReference type="Proteomes" id="UP000189981">
    <property type="component" value="Unassembled WGS sequence"/>
</dbReference>
<dbReference type="EMBL" id="FUYR01000001">
    <property type="protein sequence ID" value="SKB27240.1"/>
    <property type="molecule type" value="Genomic_DNA"/>
</dbReference>
<evidence type="ECO:0000313" key="3">
    <source>
        <dbReference type="Proteomes" id="UP000189981"/>
    </source>
</evidence>
<evidence type="ECO:0000313" key="2">
    <source>
        <dbReference type="EMBL" id="SKB27240.1"/>
    </source>
</evidence>